<dbReference type="Proteomes" id="UP000266743">
    <property type="component" value="Chromosome 6"/>
</dbReference>
<reference evidence="4 5" key="1">
    <citation type="submission" date="2018-09" db="EMBL/GenBank/DDBJ databases">
        <title>whole genome sequence of T. equiperdum IVM-t1 strain.</title>
        <authorList>
            <person name="Suganuma K."/>
        </authorList>
    </citation>
    <scope>NUCLEOTIDE SEQUENCE [LARGE SCALE GENOMIC DNA]</scope>
    <source>
        <strain evidence="4 5">IVM-t1</strain>
    </source>
</reference>
<evidence type="ECO:0000313" key="5">
    <source>
        <dbReference type="Proteomes" id="UP000266743"/>
    </source>
</evidence>
<sequence>MSSVSSDHIELIPSLKGVTVFSDRAQLAFVASTALECGTHIIHLRPEGNWEDMMTNTLLVKVQDGSNRHVAVHDVRLKHTDLTEEVREGVRVLKDSIDELQGKIDAVTDKKKVQSAVEAAVEKIEKKLMIMGERDCPSRAHKQLTDTTAITLFLSQPSSWMELICFISGRKRHVRECLLELKDEETKLQASLSKLQEELGEMQRGKRRQRRNTTVEVTLTVRERPTELKLNVSFVVTGASWKPLYDMRVSSSTSTMDLTYYAQVQQRTPIDWNKVQLKVSTAAPHFGTQPPKLATWRISLKPPIANLKPRLLAMNLRGMPMPCAARAVDTTDCNAAPREARVKQAIVSSSSPFSGAISSFHVLGLTTVRNNNRLVKVAIAKQTFPVELEYHAVPKSDKRVFRTAKAKNTSPYIFLPGKSHIFVDSTFMCGSRLDLVPAGADFSASLGADERVEVVRKEVKRTRSIVTRVVRSPLVRMDHVYEFSVKGTVQRETTLLVRDQCPLSPDDEVKVCVVEPSSKALKGRLTADGMKCAMDQMGMIEWKLKLSPGANNHVFRYAFQVEHPERLTVRGV</sequence>
<evidence type="ECO:0000256" key="1">
    <source>
        <dbReference type="SAM" id="Coils"/>
    </source>
</evidence>
<dbReference type="PANTHER" id="PTHR31005:SF8">
    <property type="entry name" value="DUF4139 DOMAIN-CONTAINING PROTEIN"/>
    <property type="match status" value="1"/>
</dbReference>
<dbReference type="InterPro" id="IPR011935">
    <property type="entry name" value="CHP02231"/>
</dbReference>
<dbReference type="InterPro" id="IPR025554">
    <property type="entry name" value="DUF4140"/>
</dbReference>
<dbReference type="NCBIfam" id="TIGR02231">
    <property type="entry name" value="mucoidy inhibitor MuiA family protein"/>
    <property type="match status" value="1"/>
</dbReference>
<dbReference type="Pfam" id="PF13600">
    <property type="entry name" value="DUF4140"/>
    <property type="match status" value="1"/>
</dbReference>
<accession>A0A3L6L687</accession>
<evidence type="ECO:0000313" key="4">
    <source>
        <dbReference type="EMBL" id="RHW72193.1"/>
    </source>
</evidence>
<evidence type="ECO:0000259" key="2">
    <source>
        <dbReference type="Pfam" id="PF13598"/>
    </source>
</evidence>
<gene>
    <name evidence="4" type="ORF">DPX39_060026800</name>
</gene>
<comment type="caution">
    <text evidence="4">The sequence shown here is derived from an EMBL/GenBank/DDBJ whole genome shotgun (WGS) entry which is preliminary data.</text>
</comment>
<feature type="coiled-coil region" evidence="1">
    <location>
        <begin position="178"/>
        <end position="212"/>
    </location>
</feature>
<name>A0A3L6L687_9TRYP</name>
<proteinExistence type="predicted"/>
<feature type="domain" description="DUF4139" evidence="2">
    <location>
        <begin position="230"/>
        <end position="565"/>
    </location>
</feature>
<dbReference type="AlphaFoldDB" id="A0A3L6L687"/>
<evidence type="ECO:0000259" key="3">
    <source>
        <dbReference type="Pfam" id="PF13600"/>
    </source>
</evidence>
<organism evidence="4 5">
    <name type="scientific">Trypanosoma brucei equiperdum</name>
    <dbReference type="NCBI Taxonomy" id="630700"/>
    <lineage>
        <taxon>Eukaryota</taxon>
        <taxon>Discoba</taxon>
        <taxon>Euglenozoa</taxon>
        <taxon>Kinetoplastea</taxon>
        <taxon>Metakinetoplastina</taxon>
        <taxon>Trypanosomatida</taxon>
        <taxon>Trypanosomatidae</taxon>
        <taxon>Trypanosoma</taxon>
    </lineage>
</organism>
<dbReference type="PANTHER" id="PTHR31005">
    <property type="entry name" value="DUF4139 DOMAIN-CONTAINING PROTEIN"/>
    <property type="match status" value="1"/>
</dbReference>
<dbReference type="Pfam" id="PF13598">
    <property type="entry name" value="DUF4139"/>
    <property type="match status" value="1"/>
</dbReference>
<dbReference type="EMBL" id="QSBY01000006">
    <property type="protein sequence ID" value="RHW72193.1"/>
    <property type="molecule type" value="Genomic_DNA"/>
</dbReference>
<feature type="domain" description="DUF4140" evidence="3">
    <location>
        <begin position="18"/>
        <end position="119"/>
    </location>
</feature>
<dbReference type="InterPro" id="IPR037291">
    <property type="entry name" value="DUF4139"/>
</dbReference>
<keyword evidence="1" id="KW-0175">Coiled coil</keyword>
<protein>
    <recommendedName>
        <fullName evidence="6">DUF4139 domain-containing protein</fullName>
    </recommendedName>
</protein>
<evidence type="ECO:0008006" key="6">
    <source>
        <dbReference type="Google" id="ProtNLM"/>
    </source>
</evidence>